<dbReference type="GeneID" id="31005077"/>
<dbReference type="Proteomes" id="UP000214365">
    <property type="component" value="Unassembled WGS sequence"/>
</dbReference>
<name>A0A225B0Z4_TALAT</name>
<evidence type="ECO:0000259" key="2">
    <source>
        <dbReference type="Pfam" id="PF01979"/>
    </source>
</evidence>
<comment type="caution">
    <text evidence="3">The sequence shown here is derived from an EMBL/GenBank/DDBJ whole genome shotgun (WGS) entry which is preliminary data.</text>
</comment>
<feature type="domain" description="Amidohydrolase-related" evidence="2">
    <location>
        <begin position="61"/>
        <end position="411"/>
    </location>
</feature>
<dbReference type="InterPro" id="IPR032466">
    <property type="entry name" value="Metal_Hydrolase"/>
</dbReference>
<dbReference type="AlphaFoldDB" id="A0A225B0Z4"/>
<keyword evidence="1" id="KW-0378">Hydrolase</keyword>
<evidence type="ECO:0000313" key="4">
    <source>
        <dbReference type="Proteomes" id="UP000214365"/>
    </source>
</evidence>
<dbReference type="Gene3D" id="2.30.40.10">
    <property type="entry name" value="Urease, subunit C, domain 1"/>
    <property type="match status" value="1"/>
</dbReference>
<dbReference type="GO" id="GO:0016810">
    <property type="term" value="F:hydrolase activity, acting on carbon-nitrogen (but not peptide) bonds"/>
    <property type="evidence" value="ECO:0007669"/>
    <property type="project" value="InterPro"/>
</dbReference>
<dbReference type="OrthoDB" id="194468at2759"/>
<dbReference type="InterPro" id="IPR006680">
    <property type="entry name" value="Amidohydro-rel"/>
</dbReference>
<protein>
    <recommendedName>
        <fullName evidence="2">Amidohydrolase-related domain-containing protein</fullName>
    </recommendedName>
</protein>
<proteinExistence type="predicted"/>
<dbReference type="InterPro" id="IPR050287">
    <property type="entry name" value="MTA/SAH_deaminase"/>
</dbReference>
<gene>
    <name evidence="3" type="ORF">UA08_05321</name>
</gene>
<keyword evidence="4" id="KW-1185">Reference proteome</keyword>
<dbReference type="CDD" id="cd01298">
    <property type="entry name" value="ATZ_TRZ_like"/>
    <property type="match status" value="1"/>
</dbReference>
<dbReference type="RefSeq" id="XP_020119588.1">
    <property type="nucleotide sequence ID" value="XM_020267630.1"/>
</dbReference>
<evidence type="ECO:0000313" key="3">
    <source>
        <dbReference type="EMBL" id="OKL59467.1"/>
    </source>
</evidence>
<reference evidence="3 4" key="1">
    <citation type="submission" date="2015-06" db="EMBL/GenBank/DDBJ databases">
        <title>Talaromyces atroroseus IBT 11181 draft genome.</title>
        <authorList>
            <person name="Rasmussen K.B."/>
            <person name="Rasmussen S."/>
            <person name="Petersen B."/>
            <person name="Sicheritz-Ponten T."/>
            <person name="Mortensen U.H."/>
            <person name="Thrane U."/>
        </authorList>
    </citation>
    <scope>NUCLEOTIDE SEQUENCE [LARGE SCALE GENOMIC DNA]</scope>
    <source>
        <strain evidence="3 4">IBT 11181</strain>
    </source>
</reference>
<dbReference type="SUPFAM" id="SSF51338">
    <property type="entry name" value="Composite domain of metallo-dependent hydrolases"/>
    <property type="match status" value="1"/>
</dbReference>
<dbReference type="SUPFAM" id="SSF51556">
    <property type="entry name" value="Metallo-dependent hydrolases"/>
    <property type="match status" value="1"/>
</dbReference>
<dbReference type="STRING" id="1441469.A0A225B0Z4"/>
<organism evidence="3 4">
    <name type="scientific">Talaromyces atroroseus</name>
    <dbReference type="NCBI Taxonomy" id="1441469"/>
    <lineage>
        <taxon>Eukaryota</taxon>
        <taxon>Fungi</taxon>
        <taxon>Dikarya</taxon>
        <taxon>Ascomycota</taxon>
        <taxon>Pezizomycotina</taxon>
        <taxon>Eurotiomycetes</taxon>
        <taxon>Eurotiomycetidae</taxon>
        <taxon>Eurotiales</taxon>
        <taxon>Trichocomaceae</taxon>
        <taxon>Talaromyces</taxon>
        <taxon>Talaromyces sect. Trachyspermi</taxon>
    </lineage>
</organism>
<evidence type="ECO:0000256" key="1">
    <source>
        <dbReference type="ARBA" id="ARBA00022801"/>
    </source>
</evidence>
<dbReference type="PANTHER" id="PTHR43794:SF11">
    <property type="entry name" value="AMIDOHYDROLASE-RELATED DOMAIN-CONTAINING PROTEIN"/>
    <property type="match status" value="1"/>
</dbReference>
<dbReference type="Pfam" id="PF01979">
    <property type="entry name" value="Amidohydro_1"/>
    <property type="match status" value="1"/>
</dbReference>
<accession>A0A225B0Z4</accession>
<dbReference type="EMBL" id="LFMY01000007">
    <property type="protein sequence ID" value="OKL59467.1"/>
    <property type="molecule type" value="Genomic_DNA"/>
</dbReference>
<dbReference type="InterPro" id="IPR011059">
    <property type="entry name" value="Metal-dep_hydrolase_composite"/>
</dbReference>
<dbReference type="Gene3D" id="3.20.20.140">
    <property type="entry name" value="Metal-dependent hydrolases"/>
    <property type="match status" value="1"/>
</dbReference>
<sequence>MSRIVIYNASILTLDEDDNFYYPGSVEIENDRIVKIYSGNPTDEVLSDPSITLLDGTDKLIMPGLVDLHFHTSVAKGFGDELPLKEYLEEVWYPSVRALNAERAYTAAMHSYWTAVRSGTTTVNDMYRFVGSLADAASRIGIRAVLSNEVALEEHGLDAIADNIASFHQHNNRDSGRIKVWMGHEWMCTSNLELMSQVGEAMKTLGTGLHIHLSESQQEVDEIRAKYGKTPVEIAYESGCLGPSTVAAHCVHLTENDIALLAKTGTSVSYDPGSNAKLGNGIAQLQVLNKAGVNVGMGIDAFECENSPDMFELMKFGSLIQRALHQDASLGKPYDILRMATLNGAMALGINAGVIGIGKKADLIVIDLKKNQMFTPLLKDRQSRKKMLESHLVFGCNGSAVQHSIIDGKVVMKDYQVLAVDEETLRTQMDSLFEVLSQDMKTLRIDTCKGDK</sequence>
<dbReference type="PANTHER" id="PTHR43794">
    <property type="entry name" value="AMINOHYDROLASE SSNA-RELATED"/>
    <property type="match status" value="1"/>
</dbReference>